<keyword evidence="4" id="KW-1185">Reference proteome</keyword>
<organism evidence="3 4">
    <name type="scientific">Pedobacter terrae</name>
    <dbReference type="NCBI Taxonomy" id="405671"/>
    <lineage>
        <taxon>Bacteria</taxon>
        <taxon>Pseudomonadati</taxon>
        <taxon>Bacteroidota</taxon>
        <taxon>Sphingobacteriia</taxon>
        <taxon>Sphingobacteriales</taxon>
        <taxon>Sphingobacteriaceae</taxon>
        <taxon>Pedobacter</taxon>
    </lineage>
</organism>
<dbReference type="AlphaFoldDB" id="A0A1G8D5H8"/>
<dbReference type="Proteomes" id="UP000199643">
    <property type="component" value="Unassembled WGS sequence"/>
</dbReference>
<accession>A0A1G8D5H8</accession>
<dbReference type="STRING" id="405671.SAMN05421827_12815"/>
<dbReference type="Pfam" id="PF18818">
    <property type="entry name" value="MPTase-PolyVal"/>
    <property type="match status" value="1"/>
</dbReference>
<sequence length="411" mass="46965">MATETKKMYELVAEKIIEQLKQGIAPWQKPWNSAGTDYSMPFNAVTGNPYKGLNALYLHLFSPYEDPRWATFKQAESEGWQVQKGAKGFMINFVKTHDLRTKLDENKRPVIGTDGKPVKIKVELNSPIVTKAWVFNAEQIKGIPPLPVREIKDNELWEKVARAESIVKASGAKIEHVAGDRAFYAPLFDKINMPERPQFETADRYYSTLLHELGHWTGHHSRLDRELVNKFGTPDYAREELRAEIASMILGNELKIGHDPKQHIAYVDSWIKVLTDTPYEIHAAAADAQRIFDYVMAFEKKIEQKQEATKVPEFNPNTLQTGDIIKYNGTKYEVLEADKKNFLIQDLSNKHKVQLTVNDGLFSSLIEAKRANRNTISILDKAESKSMEPDYSISTAKEMVAQEESSFKRKF</sequence>
<feature type="domain" description="Polyvalent protein metallopeptidase" evidence="2">
    <location>
        <begin position="162"/>
        <end position="286"/>
    </location>
</feature>
<dbReference type="OrthoDB" id="9792687at2"/>
<dbReference type="Pfam" id="PF08401">
    <property type="entry name" value="ArdcN"/>
    <property type="match status" value="1"/>
</dbReference>
<evidence type="ECO:0000259" key="1">
    <source>
        <dbReference type="Pfam" id="PF08401"/>
    </source>
</evidence>
<proteinExistence type="predicted"/>
<protein>
    <submittedName>
        <fullName evidence="3">Antirestriction protein ArdC</fullName>
    </submittedName>
</protein>
<evidence type="ECO:0000313" key="3">
    <source>
        <dbReference type="EMBL" id="SDH52986.1"/>
    </source>
</evidence>
<dbReference type="EMBL" id="FNCH01000028">
    <property type="protein sequence ID" value="SDH52986.1"/>
    <property type="molecule type" value="Genomic_DNA"/>
</dbReference>
<reference evidence="4" key="1">
    <citation type="submission" date="2016-10" db="EMBL/GenBank/DDBJ databases">
        <authorList>
            <person name="Varghese N."/>
            <person name="Submissions S."/>
        </authorList>
    </citation>
    <scope>NUCLEOTIDE SEQUENCE [LARGE SCALE GENOMIC DNA]</scope>
    <source>
        <strain evidence="4">DSM 17933</strain>
    </source>
</reference>
<dbReference type="InterPro" id="IPR013610">
    <property type="entry name" value="ArdC_N"/>
</dbReference>
<name>A0A1G8D5H8_9SPHI</name>
<dbReference type="GO" id="GO:0003697">
    <property type="term" value="F:single-stranded DNA binding"/>
    <property type="evidence" value="ECO:0007669"/>
    <property type="project" value="InterPro"/>
</dbReference>
<gene>
    <name evidence="3" type="ORF">SAMN05421827_12815</name>
</gene>
<feature type="domain" description="N-terminal" evidence="1">
    <location>
        <begin position="6"/>
        <end position="134"/>
    </location>
</feature>
<evidence type="ECO:0000313" key="4">
    <source>
        <dbReference type="Proteomes" id="UP000199643"/>
    </source>
</evidence>
<dbReference type="InterPro" id="IPR041459">
    <property type="entry name" value="MPTase-PolyVal"/>
</dbReference>
<evidence type="ECO:0000259" key="2">
    <source>
        <dbReference type="Pfam" id="PF18818"/>
    </source>
</evidence>